<name>A0AAJ0FJM2_9PEZI</name>
<feature type="region of interest" description="Disordered" evidence="1">
    <location>
        <begin position="871"/>
        <end position="911"/>
    </location>
</feature>
<proteinExistence type="predicted"/>
<dbReference type="Proteomes" id="UP001244011">
    <property type="component" value="Unassembled WGS sequence"/>
</dbReference>
<accession>A0AAJ0FJM2</accession>
<feature type="region of interest" description="Disordered" evidence="1">
    <location>
        <begin position="689"/>
        <end position="855"/>
    </location>
</feature>
<feature type="compositionally biased region" description="Basic and acidic residues" evidence="1">
    <location>
        <begin position="736"/>
        <end position="749"/>
    </location>
</feature>
<reference evidence="2" key="1">
    <citation type="submission" date="2023-06" db="EMBL/GenBank/DDBJ databases">
        <title>Genome-scale phylogeny and comparative genomics of the fungal order Sordariales.</title>
        <authorList>
            <consortium name="Lawrence Berkeley National Laboratory"/>
            <person name="Hensen N."/>
            <person name="Bonometti L."/>
            <person name="Westerberg I."/>
            <person name="Brannstrom I.O."/>
            <person name="Guillou S."/>
            <person name="Cros-Aarteil S."/>
            <person name="Calhoun S."/>
            <person name="Haridas S."/>
            <person name="Kuo A."/>
            <person name="Mondo S."/>
            <person name="Pangilinan J."/>
            <person name="Riley R."/>
            <person name="Labutti K."/>
            <person name="Andreopoulos B."/>
            <person name="Lipzen A."/>
            <person name="Chen C."/>
            <person name="Yanf M."/>
            <person name="Daum C."/>
            <person name="Ng V."/>
            <person name="Clum A."/>
            <person name="Steindorff A."/>
            <person name="Ohm R."/>
            <person name="Martin F."/>
            <person name="Silar P."/>
            <person name="Natvig D."/>
            <person name="Lalanne C."/>
            <person name="Gautier V."/>
            <person name="Ament-Velasquez S.L."/>
            <person name="Kruys A."/>
            <person name="Hutchinson M.I."/>
            <person name="Powell A.J."/>
            <person name="Barry K."/>
            <person name="Miller A.N."/>
            <person name="Grigoriev I.V."/>
            <person name="Debuchy R."/>
            <person name="Gladieux P."/>
            <person name="Thoren M.H."/>
            <person name="Johannesson H."/>
        </authorList>
    </citation>
    <scope>NUCLEOTIDE SEQUENCE</scope>
    <source>
        <strain evidence="2">8032-3</strain>
    </source>
</reference>
<evidence type="ECO:0000313" key="3">
    <source>
        <dbReference type="Proteomes" id="UP001244011"/>
    </source>
</evidence>
<feature type="compositionally biased region" description="Basic and acidic residues" evidence="1">
    <location>
        <begin position="689"/>
        <end position="703"/>
    </location>
</feature>
<feature type="region of interest" description="Disordered" evidence="1">
    <location>
        <begin position="1"/>
        <end position="87"/>
    </location>
</feature>
<feature type="compositionally biased region" description="Polar residues" evidence="1">
    <location>
        <begin position="752"/>
        <end position="770"/>
    </location>
</feature>
<feature type="compositionally biased region" description="Basic residues" evidence="1">
    <location>
        <begin position="902"/>
        <end position="911"/>
    </location>
</feature>
<organism evidence="2 3">
    <name type="scientific">Phialemonium atrogriseum</name>
    <dbReference type="NCBI Taxonomy" id="1093897"/>
    <lineage>
        <taxon>Eukaryota</taxon>
        <taxon>Fungi</taxon>
        <taxon>Dikarya</taxon>
        <taxon>Ascomycota</taxon>
        <taxon>Pezizomycotina</taxon>
        <taxon>Sordariomycetes</taxon>
        <taxon>Sordariomycetidae</taxon>
        <taxon>Cephalothecales</taxon>
        <taxon>Cephalothecaceae</taxon>
        <taxon>Phialemonium</taxon>
    </lineage>
</organism>
<feature type="compositionally biased region" description="Basic and acidic residues" evidence="1">
    <location>
        <begin position="16"/>
        <end position="31"/>
    </location>
</feature>
<feature type="compositionally biased region" description="Acidic residues" evidence="1">
    <location>
        <begin position="560"/>
        <end position="569"/>
    </location>
</feature>
<evidence type="ECO:0000313" key="2">
    <source>
        <dbReference type="EMBL" id="KAK1764594.1"/>
    </source>
</evidence>
<protein>
    <submittedName>
        <fullName evidence="2">Uncharacterized protein</fullName>
    </submittedName>
</protein>
<feature type="compositionally biased region" description="Basic and acidic residues" evidence="1">
    <location>
        <begin position="44"/>
        <end position="72"/>
    </location>
</feature>
<feature type="region of interest" description="Disordered" evidence="1">
    <location>
        <begin position="508"/>
        <end position="664"/>
    </location>
</feature>
<evidence type="ECO:0000256" key="1">
    <source>
        <dbReference type="SAM" id="MobiDB-lite"/>
    </source>
</evidence>
<gene>
    <name evidence="2" type="ORF">QBC33DRAFT_189899</name>
</gene>
<feature type="compositionally biased region" description="Low complexity" evidence="1">
    <location>
        <begin position="400"/>
        <end position="410"/>
    </location>
</feature>
<dbReference type="RefSeq" id="XP_060280807.1">
    <property type="nucleotide sequence ID" value="XM_060422513.1"/>
</dbReference>
<keyword evidence="3" id="KW-1185">Reference proteome</keyword>
<feature type="compositionally biased region" description="Basic and acidic residues" evidence="1">
    <location>
        <begin position="796"/>
        <end position="806"/>
    </location>
</feature>
<feature type="compositionally biased region" description="Low complexity" evidence="1">
    <location>
        <begin position="606"/>
        <end position="626"/>
    </location>
</feature>
<feature type="region of interest" description="Disordered" evidence="1">
    <location>
        <begin position="273"/>
        <end position="311"/>
    </location>
</feature>
<feature type="compositionally biased region" description="Low complexity" evidence="1">
    <location>
        <begin position="706"/>
        <end position="727"/>
    </location>
</feature>
<dbReference type="AlphaFoldDB" id="A0AAJ0FJM2"/>
<feature type="compositionally biased region" description="Low complexity" evidence="1">
    <location>
        <begin position="807"/>
        <end position="819"/>
    </location>
</feature>
<feature type="compositionally biased region" description="Low complexity" evidence="1">
    <location>
        <begin position="290"/>
        <end position="302"/>
    </location>
</feature>
<sequence>MKRFKAFARGRSAASKTKERRDTDSESEQHYPRGSKVKKGGKGGHKENAARLNRRLERRERLAARQTGRYDDPPVPFITSRTGGLVQSRHHKVREEFENVDGGDDVNTNIIQHRCFSCGNARSVGFHLAHPIQIGDPEVVNCCRQCRHRRQVVARSSCPVHHQGSPGEEKYRQHFCAGCGIVRSASYHDAHSIQKGKTPEPSYCGECRKSFEDEKQKVFKLYMAANYSPSPSDREDTGRYENSNPYRRFASLGEIKANANLAHGLSACKKLPRERPAAHPASSGYRRSISDLSSGSSEDPQSPAKRPATAYRMKATARGLIDSEPESSDHLDVGEPASFTAQHFKPKPACVDPDIDSSGPSTSKDASSSKWKGKDKEVDPMPTPPTSPDLDTRGGFAADPSSSSSNPGSSTQGNVGRPSSGHTQGHGNKGIATEKTTAGPRTQIEATNVPAGLAGPVPAHHFCGFPASAAGFTNDCCQIPCNHQVLCHHHHIYCHGCSHSAEIAPSRASRTRADSSNSSRSRSSSQSKRVQFASPEVSSSGSAVEGYDRSSVPPNFEPYDPYDEESDDEQQTHDGSYLRTSAGPSRIPASSTFERRPPTPSQFGNDWPGVSSSSSSGDPWEESSSSARYGFSGIPPASTFDSPPPAGMYGFSGIPPASTFDDSLPSAYAFSTFESDSLPRMLTPEEIDLLFKTESTRPSESRRQVSRSQDPGPSGSSSSHAQRGSSSNPRRQSRGFTEEHHSPASHDHAGYTTHSSNYGNHNDINNMYNSNRDEFGHSNYGSFQQAPASVWDTDPEEARRRAESEARLMAASAASNASSRARHSEDSRAPYGGTDSFNPRTHSGSSGSGYHSTPGVDSSYYAEFDNFDDFGSPPAATYHHHREDGPAHQVPDQTHYTPSFVRAHHPRGPFM</sequence>
<dbReference type="EMBL" id="MU839019">
    <property type="protein sequence ID" value="KAK1764594.1"/>
    <property type="molecule type" value="Genomic_DNA"/>
</dbReference>
<feature type="region of interest" description="Disordered" evidence="1">
    <location>
        <begin position="340"/>
        <end position="441"/>
    </location>
</feature>
<feature type="compositionally biased region" description="Polar residues" evidence="1">
    <location>
        <begin position="358"/>
        <end position="370"/>
    </location>
</feature>
<feature type="compositionally biased region" description="Polar residues" evidence="1">
    <location>
        <begin position="578"/>
        <end position="592"/>
    </location>
</feature>
<dbReference type="GeneID" id="85305700"/>
<feature type="compositionally biased region" description="Low complexity" evidence="1">
    <location>
        <begin position="514"/>
        <end position="529"/>
    </location>
</feature>
<comment type="caution">
    <text evidence="2">The sequence shown here is derived from an EMBL/GenBank/DDBJ whole genome shotgun (WGS) entry which is preliminary data.</text>
</comment>
<feature type="compositionally biased region" description="Basic residues" evidence="1">
    <location>
        <begin position="33"/>
        <end position="43"/>
    </location>
</feature>